<dbReference type="Proteomes" id="UP000281112">
    <property type="component" value="Unassembled WGS sequence"/>
</dbReference>
<dbReference type="Gene3D" id="3.20.20.450">
    <property type="entry name" value="EAL domain"/>
    <property type="match status" value="1"/>
</dbReference>
<evidence type="ECO:0000313" key="3">
    <source>
        <dbReference type="Proteomes" id="UP000281112"/>
    </source>
</evidence>
<dbReference type="SMART" id="SM00052">
    <property type="entry name" value="EAL"/>
    <property type="match status" value="1"/>
</dbReference>
<feature type="domain" description="EAL" evidence="1">
    <location>
        <begin position="13"/>
        <end position="259"/>
    </location>
</feature>
<dbReference type="PANTHER" id="PTHR33121:SF76">
    <property type="entry name" value="SIGNALING PROTEIN"/>
    <property type="match status" value="1"/>
</dbReference>
<reference evidence="2 3" key="1">
    <citation type="submission" date="2018-11" db="EMBL/GenBank/DDBJ databases">
        <title>Vibrio LJC006 sp. nov., isolated from seawater during the bloom of the enteromorpha.</title>
        <authorList>
            <person name="Liang J."/>
        </authorList>
    </citation>
    <scope>NUCLEOTIDE SEQUENCE [LARGE SCALE GENOMIC DNA]</scope>
    <source>
        <strain evidence="2 3">LJC006</strain>
    </source>
</reference>
<dbReference type="Pfam" id="PF00563">
    <property type="entry name" value="EAL"/>
    <property type="match status" value="1"/>
</dbReference>
<dbReference type="RefSeq" id="WP_124938442.1">
    <property type="nucleotide sequence ID" value="NZ_RJVQ01000009.1"/>
</dbReference>
<gene>
    <name evidence="2" type="ORF">EES38_17190</name>
</gene>
<name>A0A3N9TDR5_9VIBR</name>
<dbReference type="InterPro" id="IPR050706">
    <property type="entry name" value="Cyclic-di-GMP_PDE-like"/>
</dbReference>
<accession>A0A3N9TDR5</accession>
<organism evidence="2 3">
    <name type="scientific">Vibrio viridaestus</name>
    <dbReference type="NCBI Taxonomy" id="2487322"/>
    <lineage>
        <taxon>Bacteria</taxon>
        <taxon>Pseudomonadati</taxon>
        <taxon>Pseudomonadota</taxon>
        <taxon>Gammaproteobacteria</taxon>
        <taxon>Vibrionales</taxon>
        <taxon>Vibrionaceae</taxon>
        <taxon>Vibrio</taxon>
    </lineage>
</organism>
<evidence type="ECO:0000313" key="2">
    <source>
        <dbReference type="EMBL" id="RQW61843.1"/>
    </source>
</evidence>
<dbReference type="InterPro" id="IPR001633">
    <property type="entry name" value="EAL_dom"/>
</dbReference>
<dbReference type="PANTHER" id="PTHR33121">
    <property type="entry name" value="CYCLIC DI-GMP PHOSPHODIESTERASE PDEF"/>
    <property type="match status" value="1"/>
</dbReference>
<dbReference type="SUPFAM" id="SSF141868">
    <property type="entry name" value="EAL domain-like"/>
    <property type="match status" value="1"/>
</dbReference>
<dbReference type="PROSITE" id="PS50883">
    <property type="entry name" value="EAL"/>
    <property type="match status" value="1"/>
</dbReference>
<keyword evidence="3" id="KW-1185">Reference proteome</keyword>
<dbReference type="InterPro" id="IPR035919">
    <property type="entry name" value="EAL_sf"/>
</dbReference>
<comment type="caution">
    <text evidence="2">The sequence shown here is derived from an EMBL/GenBank/DDBJ whole genome shotgun (WGS) entry which is preliminary data.</text>
</comment>
<proteinExistence type="predicted"/>
<dbReference type="CDD" id="cd01948">
    <property type="entry name" value="EAL"/>
    <property type="match status" value="1"/>
</dbReference>
<dbReference type="OrthoDB" id="1673646at2"/>
<evidence type="ECO:0000259" key="1">
    <source>
        <dbReference type="PROSITE" id="PS50883"/>
    </source>
</evidence>
<dbReference type="GO" id="GO:0071111">
    <property type="term" value="F:cyclic-guanylate-specific phosphodiesterase activity"/>
    <property type="evidence" value="ECO:0007669"/>
    <property type="project" value="InterPro"/>
</dbReference>
<dbReference type="AlphaFoldDB" id="A0A3N9TDR5"/>
<sequence>MKFKKNSVLDDAIIKLQDGGFIAHYKHLTLRSVFQPIFSREQKIVGVEALVRINNAQNSAINPEEFFHSKFVSDLDKSNVEHLSRSIHIRNYSISHFKNLKLFLNVLPNSSHLLETSVYFDGSLSDRLAQLEIDRNLVVLEIMEIEYDNEQLLFSSTKELARSGFRIAVDDFGSHASTKERVNILLPDIIKMDRSLLTAYMAGNQIPLLQGLAFAKHKNALTVIEGIESEAQFKAMSELDIDMHQGFYLGTPQFINSLH</sequence>
<protein>
    <submittedName>
        <fullName evidence="2">EAL domain-containing protein</fullName>
    </submittedName>
</protein>
<dbReference type="EMBL" id="RJVQ01000009">
    <property type="protein sequence ID" value="RQW61843.1"/>
    <property type="molecule type" value="Genomic_DNA"/>
</dbReference>